<dbReference type="EMBL" id="CP095045">
    <property type="protein sequence ID" value="UOQ57547.1"/>
    <property type="molecule type" value="Genomic_DNA"/>
</dbReference>
<dbReference type="GO" id="GO:0005524">
    <property type="term" value="F:ATP binding"/>
    <property type="evidence" value="ECO:0007669"/>
    <property type="project" value="UniProtKB-KW"/>
</dbReference>
<dbReference type="InterPro" id="IPR003593">
    <property type="entry name" value="AAA+_ATPase"/>
</dbReference>
<keyword evidence="12" id="KW-1185">Reference proteome</keyword>
<feature type="transmembrane region" description="Helical" evidence="9">
    <location>
        <begin position="201"/>
        <end position="224"/>
    </location>
</feature>
<evidence type="ECO:0000313" key="11">
    <source>
        <dbReference type="EMBL" id="UOQ57547.1"/>
    </source>
</evidence>
<evidence type="ECO:0000256" key="8">
    <source>
        <dbReference type="ARBA" id="ARBA00023136"/>
    </source>
</evidence>
<dbReference type="PANTHER" id="PTHR45772">
    <property type="entry name" value="CONSERVED COMPONENT OF ABC TRANSPORTER FOR NATURAL AMINO ACIDS-RELATED"/>
    <property type="match status" value="1"/>
</dbReference>
<dbReference type="PROSITE" id="PS50893">
    <property type="entry name" value="ABC_TRANSPORTER_2"/>
    <property type="match status" value="1"/>
</dbReference>
<evidence type="ECO:0000313" key="12">
    <source>
        <dbReference type="Proteomes" id="UP000831786"/>
    </source>
</evidence>
<dbReference type="Pfam" id="PF00005">
    <property type="entry name" value="ABC_tran"/>
    <property type="match status" value="1"/>
</dbReference>
<dbReference type="InterPro" id="IPR001851">
    <property type="entry name" value="ABC_transp_permease"/>
</dbReference>
<evidence type="ECO:0000256" key="4">
    <source>
        <dbReference type="ARBA" id="ARBA00022692"/>
    </source>
</evidence>
<dbReference type="Proteomes" id="UP000831786">
    <property type="component" value="Chromosome"/>
</dbReference>
<gene>
    <name evidence="11" type="ORF">MUN78_01480</name>
</gene>
<keyword evidence="3" id="KW-1003">Cell membrane</keyword>
<dbReference type="SUPFAM" id="SSF52540">
    <property type="entry name" value="P-loop containing nucleoside triphosphate hydrolases"/>
    <property type="match status" value="1"/>
</dbReference>
<evidence type="ECO:0000256" key="7">
    <source>
        <dbReference type="ARBA" id="ARBA00022989"/>
    </source>
</evidence>
<dbReference type="Pfam" id="PF02653">
    <property type="entry name" value="BPD_transp_2"/>
    <property type="match status" value="1"/>
</dbReference>
<keyword evidence="7 9" id="KW-1133">Transmembrane helix</keyword>
<evidence type="ECO:0000256" key="1">
    <source>
        <dbReference type="ARBA" id="ARBA00004651"/>
    </source>
</evidence>
<dbReference type="InterPro" id="IPR027417">
    <property type="entry name" value="P-loop_NTPase"/>
</dbReference>
<organism evidence="11 12">
    <name type="scientific">Leucobacter allii</name>
    <dbReference type="NCBI Taxonomy" id="2932247"/>
    <lineage>
        <taxon>Bacteria</taxon>
        <taxon>Bacillati</taxon>
        <taxon>Actinomycetota</taxon>
        <taxon>Actinomycetes</taxon>
        <taxon>Micrococcales</taxon>
        <taxon>Microbacteriaceae</taxon>
        <taxon>Leucobacter</taxon>
    </lineage>
</organism>
<dbReference type="SMART" id="SM00382">
    <property type="entry name" value="AAA"/>
    <property type="match status" value="1"/>
</dbReference>
<feature type="transmembrane region" description="Helical" evidence="9">
    <location>
        <begin position="151"/>
        <end position="170"/>
    </location>
</feature>
<dbReference type="InterPro" id="IPR003439">
    <property type="entry name" value="ABC_transporter-like_ATP-bd"/>
</dbReference>
<dbReference type="RefSeq" id="WP_244728310.1">
    <property type="nucleotide sequence ID" value="NZ_CP095045.1"/>
</dbReference>
<feature type="transmembrane region" description="Helical" evidence="9">
    <location>
        <begin position="236"/>
        <end position="263"/>
    </location>
</feature>
<feature type="transmembrane region" description="Helical" evidence="9">
    <location>
        <begin position="111"/>
        <end position="131"/>
    </location>
</feature>
<feature type="transmembrane region" description="Helical" evidence="9">
    <location>
        <begin position="6"/>
        <end position="39"/>
    </location>
</feature>
<evidence type="ECO:0000256" key="9">
    <source>
        <dbReference type="SAM" id="Phobius"/>
    </source>
</evidence>
<comment type="subcellular location">
    <subcellularLocation>
        <location evidence="1">Cell membrane</location>
        <topology evidence="1">Multi-pass membrane protein</topology>
    </subcellularLocation>
</comment>
<keyword evidence="8 9" id="KW-0472">Membrane</keyword>
<evidence type="ECO:0000256" key="3">
    <source>
        <dbReference type="ARBA" id="ARBA00022475"/>
    </source>
</evidence>
<name>A0ABY4FMP3_9MICO</name>
<protein>
    <submittedName>
        <fullName evidence="11">ATP-binding cassette domain-containing protein</fullName>
    </submittedName>
</protein>
<dbReference type="CDD" id="cd06581">
    <property type="entry name" value="TM_PBP1_LivM_like"/>
    <property type="match status" value="1"/>
</dbReference>
<keyword evidence="5" id="KW-0547">Nucleotide-binding</keyword>
<dbReference type="InterPro" id="IPR051120">
    <property type="entry name" value="ABC_AA/LPS_Transport"/>
</dbReference>
<evidence type="ECO:0000256" key="6">
    <source>
        <dbReference type="ARBA" id="ARBA00022840"/>
    </source>
</evidence>
<evidence type="ECO:0000256" key="5">
    <source>
        <dbReference type="ARBA" id="ARBA00022741"/>
    </source>
</evidence>
<keyword evidence="2" id="KW-0813">Transport</keyword>
<feature type="domain" description="ABC transporter" evidence="10">
    <location>
        <begin position="375"/>
        <end position="608"/>
    </location>
</feature>
<dbReference type="InterPro" id="IPR043428">
    <property type="entry name" value="LivM-like"/>
</dbReference>
<proteinExistence type="predicted"/>
<dbReference type="Gene3D" id="3.40.50.300">
    <property type="entry name" value="P-loop containing nucleotide triphosphate hydrolases"/>
    <property type="match status" value="1"/>
</dbReference>
<feature type="transmembrane region" description="Helical" evidence="9">
    <location>
        <begin position="81"/>
        <end position="104"/>
    </location>
</feature>
<reference evidence="11 12" key="1">
    <citation type="submission" date="2022-04" db="EMBL/GenBank/DDBJ databases">
        <title>Leucobacter sp. isolated from rhizosphere of garlic.</title>
        <authorList>
            <person name="Won M."/>
            <person name="Lee C.-M."/>
            <person name="Woen H.-Y."/>
            <person name="Kwon S.-W."/>
        </authorList>
    </citation>
    <scope>NUCLEOTIDE SEQUENCE [LARGE SCALE GENOMIC DNA]</scope>
    <source>
        <strain evidence="11 12">H21R-40</strain>
    </source>
</reference>
<sequence>MRSVELGGWALLAVALPVLGWLLPVYWVYLLASVAVTGIIARSIGLVTGRLGLITLCQMSFAAIGGWTVSALALAWPAAPFPLLVLAGGAAAAPAGLAIGLATARIRGVEFAIVTLGFAAALDLVLRQGGFPGVGTGTPVIPHGPFAEPRGFFALAWTALVLVQLALGALGRSRVGLAWGAVRSGERAAAALGVRVARVKALGFATGACIAGLGGGLLAGQFGLLTTSVFTPLTSMMQLVTAVLCGASLFGGAVLAGAFSVFLPELLRRAGIPLDVGNALLAVGAFDVLRRGRGGLAEQLRAALQDRAFARARLQVALGPTAPDDAAASPGPPCAPAVPVPPVPTPTVSVPAVSAPAVSAPAAETGAASGVPPRLAVAGLTVRYGGVTALDEVSLSLMAGEVHALVGPNGAGKSTFVDAVTGFLPEVGGTVALDGVSGFDALPARERAVRGVRRTFQHARPVDGATVGGFLRLAAAGRPDAGPERAERIRVAVRFLGLPGADVPVRLLDAGSRRVLEIAGALVAAPRAVLLDEPAAGLGEAERAGLAERVRRIPEVFDCAVLLIEHDMGFVRAAVSRATVLDDGRVIAHGAVDRALAEPRVIAGYLGGEA</sequence>
<evidence type="ECO:0000256" key="2">
    <source>
        <dbReference type="ARBA" id="ARBA00022448"/>
    </source>
</evidence>
<evidence type="ECO:0000259" key="10">
    <source>
        <dbReference type="PROSITE" id="PS50893"/>
    </source>
</evidence>
<accession>A0ABY4FMP3</accession>
<feature type="transmembrane region" description="Helical" evidence="9">
    <location>
        <begin position="51"/>
        <end position="75"/>
    </location>
</feature>
<keyword evidence="6 11" id="KW-0067">ATP-binding</keyword>
<keyword evidence="4 9" id="KW-0812">Transmembrane</keyword>